<proteinExistence type="predicted"/>
<dbReference type="Pfam" id="PF19786">
    <property type="entry name" value="DUF6270"/>
    <property type="match status" value="1"/>
</dbReference>
<sequence length="337" mass="40341">MKVNILGSCISRISLLDGDCSGHGIAHDHIEMKYFLDKQNIALSVMPAPFSKNEIMDISAEELWDKSRIHSLQQCLNKSTVHMLLESDADWLVMDLFDMQNDFAIYKETAFATCAHEYMQTKCFNKYKKDIQIANLMTLPKWIWYPYVDIFFEKIMKKYDENHIILNRFRSNTYYLDKDGLVKEIPNNFKNPFQANDNYNQPLKELEDYIIEKYNPYVIDLSQYFMGDATFWDNLNGAHFEKEFYRETYTQLIKIIQGETDNRYYTEPDFFNKSRRGYEEDKLRVFDIEHGIQTLDMLISKEDFLWVNVLDKLDTYAPDDERVKEYKKFMNDFFVYE</sequence>
<protein>
    <submittedName>
        <fullName evidence="1">DUF6270 domain-containing protein</fullName>
    </submittedName>
</protein>
<keyword evidence="2" id="KW-1185">Reference proteome</keyword>
<dbReference type="EMBL" id="CP113524">
    <property type="protein sequence ID" value="WAJ24105.1"/>
    <property type="molecule type" value="Genomic_DNA"/>
</dbReference>
<accession>A0ABY7ABN9</accession>
<dbReference type="Proteomes" id="UP001163115">
    <property type="component" value="Chromosome"/>
</dbReference>
<organism evidence="1 2">
    <name type="scientific">Lacrimispora xylanolytica</name>
    <dbReference type="NCBI Taxonomy" id="29375"/>
    <lineage>
        <taxon>Bacteria</taxon>
        <taxon>Bacillati</taxon>
        <taxon>Bacillota</taxon>
        <taxon>Clostridia</taxon>
        <taxon>Lachnospirales</taxon>
        <taxon>Lachnospiraceae</taxon>
        <taxon>Lacrimispora</taxon>
    </lineage>
</organism>
<name>A0ABY7ABN9_9FIRM</name>
<gene>
    <name evidence="1" type="ORF">OW255_00840</name>
</gene>
<evidence type="ECO:0000313" key="1">
    <source>
        <dbReference type="EMBL" id="WAJ24105.1"/>
    </source>
</evidence>
<evidence type="ECO:0000313" key="2">
    <source>
        <dbReference type="Proteomes" id="UP001163115"/>
    </source>
</evidence>
<dbReference type="InterPro" id="IPR046237">
    <property type="entry name" value="DUF6270"/>
</dbReference>
<reference evidence="1" key="1">
    <citation type="submission" date="2022-11" db="EMBL/GenBank/DDBJ databases">
        <title>Lacrimispora xylanolytica sy1, complete genome.</title>
        <authorList>
            <person name="Choi S."/>
        </authorList>
    </citation>
    <scope>NUCLEOTIDE SEQUENCE</scope>
    <source>
        <strain evidence="1">Sy1</strain>
    </source>
</reference>
<dbReference type="RefSeq" id="WP_268115327.1">
    <property type="nucleotide sequence ID" value="NZ_CP113524.1"/>
</dbReference>